<dbReference type="RefSeq" id="WP_044056807.1">
    <property type="nucleotide sequence ID" value="NZ_CBCSKJ010000001.1"/>
</dbReference>
<dbReference type="PANTHER" id="PTHR12149:SF8">
    <property type="entry name" value="PROTEIN-RIBULOSAMINE 3-KINASE"/>
    <property type="match status" value="1"/>
</dbReference>
<evidence type="ECO:0008006" key="5">
    <source>
        <dbReference type="Google" id="ProtNLM"/>
    </source>
</evidence>
<keyword evidence="4" id="KW-1185">Reference proteome</keyword>
<evidence type="ECO:0000313" key="4">
    <source>
        <dbReference type="Proteomes" id="UP000056090"/>
    </source>
</evidence>
<evidence type="ECO:0000256" key="1">
    <source>
        <dbReference type="ARBA" id="ARBA00009460"/>
    </source>
</evidence>
<dbReference type="Proteomes" id="UP000056090">
    <property type="component" value="Chromosome"/>
</dbReference>
<dbReference type="Gene3D" id="3.30.200.20">
    <property type="entry name" value="Phosphorylase Kinase, domain 1"/>
    <property type="match status" value="1"/>
</dbReference>
<dbReference type="GeneID" id="78254860"/>
<organism evidence="3 4">
    <name type="scientific">Alteromonas australica</name>
    <dbReference type="NCBI Taxonomy" id="589873"/>
    <lineage>
        <taxon>Bacteria</taxon>
        <taxon>Pseudomonadati</taxon>
        <taxon>Pseudomonadota</taxon>
        <taxon>Gammaproteobacteria</taxon>
        <taxon>Alteromonadales</taxon>
        <taxon>Alteromonadaceae</taxon>
        <taxon>Alteromonas/Salinimonas group</taxon>
        <taxon>Alteromonas</taxon>
    </lineage>
</organism>
<evidence type="ECO:0000256" key="2">
    <source>
        <dbReference type="PIRNR" id="PIRNR006221"/>
    </source>
</evidence>
<dbReference type="InterPro" id="IPR011009">
    <property type="entry name" value="Kinase-like_dom_sf"/>
</dbReference>
<evidence type="ECO:0000313" key="3">
    <source>
        <dbReference type="EMBL" id="AIF98632.1"/>
    </source>
</evidence>
<dbReference type="SUPFAM" id="SSF56112">
    <property type="entry name" value="Protein kinase-like (PK-like)"/>
    <property type="match status" value="1"/>
</dbReference>
<dbReference type="KEGG" id="aal:EP13_08030"/>
<dbReference type="eggNOG" id="COG3001">
    <property type="taxonomic scope" value="Bacteria"/>
</dbReference>
<keyword evidence="2" id="KW-0418">Kinase</keyword>
<dbReference type="InterPro" id="IPR016477">
    <property type="entry name" value="Fructo-/Ketosamine-3-kinase"/>
</dbReference>
<dbReference type="EMBL" id="CP008849">
    <property type="protein sequence ID" value="AIF98632.1"/>
    <property type="molecule type" value="Genomic_DNA"/>
</dbReference>
<sequence length="290" mass="33123">MWHFISEHISQATGQLFICEHARVAQGGDSHACYIIHDHQHRFFVKTRPYDDTQQLSHEAEGLTELGGTQCVLTPSVICHGVTQDESPEMEYLVLSYVKFITPSQDAYQRLGEQLANLHLYNGYSSYGWPHDNYIGLSIQRNGRKSDWAAFFAECRIGSMLERLAEQGHYIVNIDNFVDDTKQYFSHHQPHPSLLHGDLWHGNVGFCHRGPVVFDPAIYVGDSESDLAMAELFGGFPVDFFHAYAEVKPISHHYAERKLFYQLYHILNHGLLFGGHYLAQAKDIINTIRS</sequence>
<comment type="similarity">
    <text evidence="1 2">Belongs to the fructosamine kinase family.</text>
</comment>
<dbReference type="Gene3D" id="3.90.1200.10">
    <property type="match status" value="1"/>
</dbReference>
<dbReference type="PIRSF" id="PIRSF006221">
    <property type="entry name" value="Ketosamine-3-kinase"/>
    <property type="match status" value="1"/>
</dbReference>
<protein>
    <recommendedName>
        <fullName evidence="5">Fructosamine kinase family protein</fullName>
    </recommendedName>
</protein>
<dbReference type="GO" id="GO:0016301">
    <property type="term" value="F:kinase activity"/>
    <property type="evidence" value="ECO:0007669"/>
    <property type="project" value="UniProtKB-UniRule"/>
</dbReference>
<name>A0A075P5Q4_9ALTE</name>
<accession>A0A075P5Q4</accession>
<reference evidence="3 4" key="1">
    <citation type="submission" date="2014-06" db="EMBL/GenBank/DDBJ databases">
        <title>Genomes of Alteromonas australica, a world apart.</title>
        <authorList>
            <person name="Gonzaga A."/>
            <person name="Lopez-Perez M."/>
            <person name="Rodriguez-Valera F."/>
        </authorList>
    </citation>
    <scope>NUCLEOTIDE SEQUENCE [LARGE SCALE GENOMIC DNA]</scope>
    <source>
        <strain evidence="3 4">H 17</strain>
    </source>
</reference>
<gene>
    <name evidence="3" type="ORF">EP13_08030</name>
</gene>
<dbReference type="Pfam" id="PF03881">
    <property type="entry name" value="Fructosamin_kin"/>
    <property type="match status" value="1"/>
</dbReference>
<dbReference type="AlphaFoldDB" id="A0A075P5Q4"/>
<keyword evidence="2" id="KW-0808">Transferase</keyword>
<proteinExistence type="inferred from homology"/>
<dbReference type="PANTHER" id="PTHR12149">
    <property type="entry name" value="FRUCTOSAMINE 3 KINASE-RELATED PROTEIN"/>
    <property type="match status" value="1"/>
</dbReference>